<dbReference type="Proteomes" id="UP000242877">
    <property type="component" value="Unassembled WGS sequence"/>
</dbReference>
<protein>
    <submittedName>
        <fullName evidence="2">Proteinase inhibitor, propeptide</fullName>
    </submittedName>
</protein>
<sequence>MQYNVTLKPDAPKEELEKAKEEAKAKGGVIAHEFTLIKGFVVQFPDDHVDVLESNDHLHVEKDQEVKTQ</sequence>
<dbReference type="InterPro" id="IPR052471">
    <property type="entry name" value="PBI_I9"/>
</dbReference>
<comment type="similarity">
    <text evidence="1">Belongs to the protease inhibitor I9 family.</text>
</comment>
<dbReference type="AlphaFoldDB" id="A0A167VA96"/>
<name>A0A167VA96_9EURO</name>
<evidence type="ECO:0000313" key="3">
    <source>
        <dbReference type="Proteomes" id="UP000242877"/>
    </source>
</evidence>
<keyword evidence="3" id="KW-1185">Reference proteome</keyword>
<proteinExistence type="inferred from homology"/>
<dbReference type="OrthoDB" id="5518345at2759"/>
<dbReference type="PANTHER" id="PTHR28288:SF2">
    <property type="entry name" value="PROTEASE B INHIBITOR 2"/>
    <property type="match status" value="1"/>
</dbReference>
<accession>A0A167VA96</accession>
<organism evidence="2 3">
    <name type="scientific">Ascosphaera apis ARSEF 7405</name>
    <dbReference type="NCBI Taxonomy" id="392613"/>
    <lineage>
        <taxon>Eukaryota</taxon>
        <taxon>Fungi</taxon>
        <taxon>Dikarya</taxon>
        <taxon>Ascomycota</taxon>
        <taxon>Pezizomycotina</taxon>
        <taxon>Eurotiomycetes</taxon>
        <taxon>Eurotiomycetidae</taxon>
        <taxon>Onygenales</taxon>
        <taxon>Ascosphaeraceae</taxon>
        <taxon>Ascosphaera</taxon>
    </lineage>
</organism>
<dbReference type="InterPro" id="IPR037045">
    <property type="entry name" value="S8pro/Inhibitor_I9_sf"/>
</dbReference>
<dbReference type="FunFam" id="3.30.70.80:FF:000005">
    <property type="entry name" value="Proteinase inhibitor I2B"/>
    <property type="match status" value="1"/>
</dbReference>
<dbReference type="PANTHER" id="PTHR28288">
    <property type="entry name" value="PROTEASE B INHIBITOR 2"/>
    <property type="match status" value="1"/>
</dbReference>
<dbReference type="Gene3D" id="3.30.70.80">
    <property type="entry name" value="Peptidase S8 propeptide/proteinase inhibitor I9"/>
    <property type="match status" value="1"/>
</dbReference>
<dbReference type="GO" id="GO:0042144">
    <property type="term" value="P:vacuole fusion, non-autophagic"/>
    <property type="evidence" value="ECO:0007669"/>
    <property type="project" value="TreeGrafter"/>
</dbReference>
<reference evidence="2 3" key="1">
    <citation type="journal article" date="2016" name="Genome Biol. Evol.">
        <title>Divergent and convergent evolution of fungal pathogenicity.</title>
        <authorList>
            <person name="Shang Y."/>
            <person name="Xiao G."/>
            <person name="Zheng P."/>
            <person name="Cen K."/>
            <person name="Zhan S."/>
            <person name="Wang C."/>
        </authorList>
    </citation>
    <scope>NUCLEOTIDE SEQUENCE [LARGE SCALE GENOMIC DNA]</scope>
    <source>
        <strain evidence="2 3">ARSEF 7405</strain>
    </source>
</reference>
<evidence type="ECO:0000313" key="2">
    <source>
        <dbReference type="EMBL" id="KZZ87257.1"/>
    </source>
</evidence>
<comment type="caution">
    <text evidence="2">The sequence shown here is derived from an EMBL/GenBank/DDBJ whole genome shotgun (WGS) entry which is preliminary data.</text>
</comment>
<dbReference type="VEuPathDB" id="FungiDB:AAP_05781"/>
<dbReference type="SUPFAM" id="SSF54897">
    <property type="entry name" value="Protease propeptides/inhibitors"/>
    <property type="match status" value="1"/>
</dbReference>
<dbReference type="GO" id="GO:0004866">
    <property type="term" value="F:endopeptidase inhibitor activity"/>
    <property type="evidence" value="ECO:0007669"/>
    <property type="project" value="TreeGrafter"/>
</dbReference>
<gene>
    <name evidence="2" type="ORF">AAP_05781</name>
</gene>
<evidence type="ECO:0000256" key="1">
    <source>
        <dbReference type="ARBA" id="ARBA00038069"/>
    </source>
</evidence>
<dbReference type="EMBL" id="AZGZ01000036">
    <property type="protein sequence ID" value="KZZ87257.1"/>
    <property type="molecule type" value="Genomic_DNA"/>
</dbReference>